<reference evidence="11" key="2">
    <citation type="journal article" date="2023" name="IMA Fungus">
        <title>Comparative genomic study of the Penicillium genus elucidates a diverse pangenome and 15 lateral gene transfer events.</title>
        <authorList>
            <person name="Petersen C."/>
            <person name="Sorensen T."/>
            <person name="Nielsen M.R."/>
            <person name="Sondergaard T.E."/>
            <person name="Sorensen J.L."/>
            <person name="Fitzpatrick D.A."/>
            <person name="Frisvad J.C."/>
            <person name="Nielsen K.L."/>
        </authorList>
    </citation>
    <scope>NUCLEOTIDE SEQUENCE</scope>
    <source>
        <strain evidence="11">IBT 21917</strain>
    </source>
</reference>
<dbReference type="AlphaFoldDB" id="A0A9W9HNL8"/>
<dbReference type="InterPro" id="IPR002772">
    <property type="entry name" value="Glyco_hydro_3_C"/>
</dbReference>
<evidence type="ECO:0000313" key="11">
    <source>
        <dbReference type="EMBL" id="KAJ5152179.1"/>
    </source>
</evidence>
<keyword evidence="7" id="KW-0119">Carbohydrate metabolism</keyword>
<dbReference type="EC" id="3.2.1.21" evidence="4"/>
<dbReference type="OrthoDB" id="416222at2759"/>
<evidence type="ECO:0000256" key="6">
    <source>
        <dbReference type="ARBA" id="ARBA00023001"/>
    </source>
</evidence>
<keyword evidence="9" id="KW-0624">Polysaccharide degradation</keyword>
<reference evidence="11" key="1">
    <citation type="submission" date="2022-11" db="EMBL/GenBank/DDBJ databases">
        <authorList>
            <person name="Petersen C."/>
        </authorList>
    </citation>
    <scope>NUCLEOTIDE SEQUENCE</scope>
    <source>
        <strain evidence="11">IBT 21917</strain>
    </source>
</reference>
<dbReference type="Proteomes" id="UP001146351">
    <property type="component" value="Unassembled WGS sequence"/>
</dbReference>
<comment type="catalytic activity">
    <reaction evidence="1">
        <text>Hydrolysis of terminal, non-reducing beta-D-glucosyl residues with release of beta-D-glucose.</text>
        <dbReference type="EC" id="3.2.1.21"/>
    </reaction>
</comment>
<name>A0A9W9HNL8_9EURO</name>
<dbReference type="GO" id="GO:0030245">
    <property type="term" value="P:cellulose catabolic process"/>
    <property type="evidence" value="ECO:0007669"/>
    <property type="project" value="UniProtKB-KW"/>
</dbReference>
<dbReference type="InterPro" id="IPR026891">
    <property type="entry name" value="Fn3-like"/>
</dbReference>
<evidence type="ECO:0000313" key="12">
    <source>
        <dbReference type="Proteomes" id="UP001146351"/>
    </source>
</evidence>
<dbReference type="Gene3D" id="2.60.40.10">
    <property type="entry name" value="Immunoglobulins"/>
    <property type="match status" value="1"/>
</dbReference>
<dbReference type="SMART" id="SM01217">
    <property type="entry name" value="Fn3_like"/>
    <property type="match status" value="1"/>
</dbReference>
<protein>
    <recommendedName>
        <fullName evidence="4">beta-glucosidase</fullName>
        <ecNumber evidence="4">3.2.1.21</ecNumber>
    </recommendedName>
</protein>
<dbReference type="FunFam" id="2.60.40.10:FF:000495">
    <property type="entry name" value="Periplasmic beta-glucosidase"/>
    <property type="match status" value="1"/>
</dbReference>
<sequence length="384" mass="42172">MVLLKNEGNTLPLKKPHKMAIFGSHTRTAVADPNMQFSVMSSGPTYDGHLATDSGTGQGSLSYLITPEMELNRKASQDGTMLRWVANDTYSSSSGYGLVMQGSKSTSVTSAISSYAENMDVCIVFINALAGEGTDRAELYNTGQDALIKEVADNCANTAVVINTVGARLVDHLLGQESGNSIVDVLYGDVNPSGRLIYTIAKNESDYDVDICNTHNCNFAEGYYIDHQHFDAYNVTPRYEFGYVLSYTNFTSSHLNIDAPSSISHYPTGKLSVDGYEDLWDVVVNVSVKVRNTGSVDGADIPQIYIGYPEAARQPVRQLRGLDNVEVKSGQQQEVKFELRRRDISHWDVEAPNWAVEPGTYQVYVGASSRDLRLHSSFSIKNQS</sequence>
<keyword evidence="6" id="KW-0136">Cellulose degradation</keyword>
<dbReference type="InterPro" id="IPR050288">
    <property type="entry name" value="Cellulose_deg_GH3"/>
</dbReference>
<evidence type="ECO:0000256" key="4">
    <source>
        <dbReference type="ARBA" id="ARBA00012744"/>
    </source>
</evidence>
<dbReference type="InterPro" id="IPR013783">
    <property type="entry name" value="Ig-like_fold"/>
</dbReference>
<evidence type="ECO:0000256" key="2">
    <source>
        <dbReference type="ARBA" id="ARBA00004987"/>
    </source>
</evidence>
<dbReference type="Pfam" id="PF01915">
    <property type="entry name" value="Glyco_hydro_3_C"/>
    <property type="match status" value="1"/>
</dbReference>
<evidence type="ECO:0000256" key="8">
    <source>
        <dbReference type="ARBA" id="ARBA00023295"/>
    </source>
</evidence>
<dbReference type="SUPFAM" id="SSF52279">
    <property type="entry name" value="Beta-D-glucan exohydrolase, C-terminal domain"/>
    <property type="match status" value="1"/>
</dbReference>
<keyword evidence="12" id="KW-1185">Reference proteome</keyword>
<evidence type="ECO:0000259" key="10">
    <source>
        <dbReference type="SMART" id="SM01217"/>
    </source>
</evidence>
<keyword evidence="8" id="KW-0326">Glycosidase</keyword>
<evidence type="ECO:0000256" key="5">
    <source>
        <dbReference type="ARBA" id="ARBA00022801"/>
    </source>
</evidence>
<feature type="domain" description="Fibronectin type III-like" evidence="10">
    <location>
        <begin position="300"/>
        <end position="369"/>
    </location>
</feature>
<dbReference type="PANTHER" id="PTHR42715">
    <property type="entry name" value="BETA-GLUCOSIDASE"/>
    <property type="match status" value="1"/>
</dbReference>
<dbReference type="Gene3D" id="3.40.50.1700">
    <property type="entry name" value="Glycoside hydrolase family 3 C-terminal domain"/>
    <property type="match status" value="1"/>
</dbReference>
<dbReference type="InterPro" id="IPR036881">
    <property type="entry name" value="Glyco_hydro_3_C_sf"/>
</dbReference>
<dbReference type="Pfam" id="PF14310">
    <property type="entry name" value="Fn3-like"/>
    <property type="match status" value="1"/>
</dbReference>
<evidence type="ECO:0000256" key="9">
    <source>
        <dbReference type="ARBA" id="ARBA00023326"/>
    </source>
</evidence>
<comment type="similarity">
    <text evidence="3">Belongs to the glycosyl hydrolase 3 family.</text>
</comment>
<evidence type="ECO:0000256" key="3">
    <source>
        <dbReference type="ARBA" id="ARBA00005336"/>
    </source>
</evidence>
<dbReference type="EMBL" id="JAPQKO010000008">
    <property type="protein sequence ID" value="KAJ5152179.1"/>
    <property type="molecule type" value="Genomic_DNA"/>
</dbReference>
<keyword evidence="5" id="KW-0378">Hydrolase</keyword>
<dbReference type="GO" id="GO:0008422">
    <property type="term" value="F:beta-glucosidase activity"/>
    <property type="evidence" value="ECO:0007669"/>
    <property type="project" value="UniProtKB-EC"/>
</dbReference>
<organism evidence="11 12">
    <name type="scientific">Penicillium capsulatum</name>
    <dbReference type="NCBI Taxonomy" id="69766"/>
    <lineage>
        <taxon>Eukaryota</taxon>
        <taxon>Fungi</taxon>
        <taxon>Dikarya</taxon>
        <taxon>Ascomycota</taxon>
        <taxon>Pezizomycotina</taxon>
        <taxon>Eurotiomycetes</taxon>
        <taxon>Eurotiomycetidae</taxon>
        <taxon>Eurotiales</taxon>
        <taxon>Aspergillaceae</taxon>
        <taxon>Penicillium</taxon>
    </lineage>
</organism>
<accession>A0A9W9HNL8</accession>
<proteinExistence type="inferred from homology"/>
<dbReference type="PANTHER" id="PTHR42715:SF14">
    <property type="entry name" value="BETA-GLUCOSIDASE D-RELATED"/>
    <property type="match status" value="1"/>
</dbReference>
<comment type="pathway">
    <text evidence="2">Glycan metabolism; cellulose degradation.</text>
</comment>
<gene>
    <name evidence="11" type="ORF">N7492_010474</name>
</gene>
<comment type="caution">
    <text evidence="11">The sequence shown here is derived from an EMBL/GenBank/DDBJ whole genome shotgun (WGS) entry which is preliminary data.</text>
</comment>
<evidence type="ECO:0000256" key="1">
    <source>
        <dbReference type="ARBA" id="ARBA00000448"/>
    </source>
</evidence>
<evidence type="ECO:0000256" key="7">
    <source>
        <dbReference type="ARBA" id="ARBA00023277"/>
    </source>
</evidence>